<gene>
    <name evidence="4" type="primary">Aste57867_645</name>
    <name evidence="3" type="ORF">As57867_000644</name>
    <name evidence="4" type="ORF">ASTE57867_645</name>
</gene>
<sequence>MNLRRQDTRSVVNGWEGWIHKQGSLIPSWKKRFMVLIGREIAYYDRDVKDTRAKEKGYFLLKAVYQNHEIANGMTLVDADGKRMNIYTQTVAEFDVCFRAMKNAVIPERPAVQLAEVKSVEAAARPLPPRQPSTRVVQHAGWLEKEGEVMPTWKRRYFVLTGTQLQYFKTSDRQDKKGGGRVLEVGMSDRPNGLYFYLDTNRILNVVADSERDAQGWFAAASLALGRPLPPSNLRRPQSQPTAAAAPQRSDPQQQPVSRSASMDPRVGATTDPSFRLDQGPVQSAPLSHADSTANIGGRRKKDDPSHLPTPAPPEVTCAGWLLKQSDVLTGWRRWYFILRGRDLRYFDKATNGLQKGGGRLTDVTWSSRHEAEHPRRPVLDVVMDDGTRVLRLSADAPAELQRWHDAACHVLGRPSRRPTVASVSHVEQIMRDGRFDVPAMAQDAISSMVTAPGFHINERASLDFDATRRGPLLPGVQLLEGDSDSDDDCASSRPMSIGLSDEVDGDETDLDDVVSDATSSTTGTADIVGREDGMATHHATSPFGNRWEHDSLSSTWQSNATPLPRAGPVTSGTTASPSHIAYNATASGLTNVGKKATNPASIGDEAREVILLETTEDRERTPPVQIPLERQQPSVQDPRLKQRPQVLHHAPQDKLIASTSTKVEKRSGVLTAPTPAMETKLTAHLKNDSTNAVYSPQSLAESSGPNCALVVSSQTTPLVRPNAAAQPVLIALDGQVLRRDGLLKYGKTKGTASDQRRTVDDKQIDAAVTPQINPIDVGSSIEVTHGDLVLPATMSQGTDRRTRAPPAHIPLERSPTTLVHDPRVRIVTTKNVREDEVKIQTPGTMHRLIGQTPKVATEVETTLKNNRVIDRQKQVIEISRSTPSPLPIDVDPQLVTAQPPRSGKAAHDPRGHVDAFGPAEAKEDFLVGRDAEIFKRRTDDVLQIGTSVPSTAALGTHLKDVAPPSAAPRIKFHVEANRSTHVPTPAPVEVDHATSSIHEQNDGLRIPVPPRNIPLERVHKSIVQDPRARLAAGELSLDKAQGEPVLPSLRHESSMLLSVDELSHANSTRIEDKPHESVFQVDPTKIIWDENPVEMSLSVTRTILIDGASKEVPRLPDEMTLKDAASAADQLYHASPQGDDASQRKEDTDKAVQHTSNIGARDMGYSPMCTPDSCDRTCKGNKFVRTSGTLRSAIRPGMPTAKHSRCTPDKCELGCKANKPPTRPPTDRLNAFDRRLCNTVRQTSRLDSVGEVVDGRKETSCSLM</sequence>
<dbReference type="Gene3D" id="2.30.29.30">
    <property type="entry name" value="Pleckstrin-homology domain (PH domain)/Phosphotyrosine-binding domain (PTB)"/>
    <property type="match status" value="3"/>
</dbReference>
<feature type="compositionally biased region" description="Polar residues" evidence="1">
    <location>
        <begin position="553"/>
        <end position="562"/>
    </location>
</feature>
<dbReference type="InterPro" id="IPR001849">
    <property type="entry name" value="PH_domain"/>
</dbReference>
<evidence type="ECO:0000313" key="5">
    <source>
        <dbReference type="Proteomes" id="UP000332933"/>
    </source>
</evidence>
<reference evidence="3" key="2">
    <citation type="submission" date="2019-06" db="EMBL/GenBank/DDBJ databases">
        <title>Genomics analysis of Aphanomyces spp. identifies a new class of oomycete effector associated with host adaptation.</title>
        <authorList>
            <person name="Gaulin E."/>
        </authorList>
    </citation>
    <scope>NUCLEOTIDE SEQUENCE</scope>
    <source>
        <strain evidence="3">CBS 578.67</strain>
    </source>
</reference>
<dbReference type="OrthoDB" id="185175at2759"/>
<feature type="compositionally biased region" description="Acidic residues" evidence="1">
    <location>
        <begin position="502"/>
        <end position="515"/>
    </location>
</feature>
<dbReference type="AlphaFoldDB" id="A0A485K3H6"/>
<name>A0A485K3H6_9STRA</name>
<feature type="compositionally biased region" description="Polar residues" evidence="1">
    <location>
        <begin position="251"/>
        <end position="261"/>
    </location>
</feature>
<feature type="domain" description="PH" evidence="2">
    <location>
        <begin position="136"/>
        <end position="226"/>
    </location>
</feature>
<dbReference type="Pfam" id="PF00169">
    <property type="entry name" value="PH"/>
    <property type="match status" value="3"/>
</dbReference>
<dbReference type="CDD" id="cd00821">
    <property type="entry name" value="PH"/>
    <property type="match status" value="1"/>
</dbReference>
<keyword evidence="5" id="KW-1185">Reference proteome</keyword>
<feature type="compositionally biased region" description="Low complexity" evidence="1">
    <location>
        <begin position="516"/>
        <end position="527"/>
    </location>
</feature>
<dbReference type="Proteomes" id="UP000332933">
    <property type="component" value="Unassembled WGS sequence"/>
</dbReference>
<dbReference type="PANTHER" id="PTHR14336:SF16">
    <property type="entry name" value="PH DOMAIN-CONTAINING PROTEIN"/>
    <property type="match status" value="1"/>
</dbReference>
<dbReference type="EMBL" id="CAADRA010000037">
    <property type="protein sequence ID" value="VFT77870.1"/>
    <property type="molecule type" value="Genomic_DNA"/>
</dbReference>
<proteinExistence type="predicted"/>
<reference evidence="4 5" key="1">
    <citation type="submission" date="2019-03" db="EMBL/GenBank/DDBJ databases">
        <authorList>
            <person name="Gaulin E."/>
            <person name="Dumas B."/>
        </authorList>
    </citation>
    <scope>NUCLEOTIDE SEQUENCE [LARGE SCALE GENOMIC DNA]</scope>
    <source>
        <strain evidence="4">CBS 568.67</strain>
    </source>
</reference>
<evidence type="ECO:0000313" key="4">
    <source>
        <dbReference type="EMBL" id="VFT77870.1"/>
    </source>
</evidence>
<dbReference type="InterPro" id="IPR051707">
    <property type="entry name" value="PI-Interact_SigTrans_Reg"/>
</dbReference>
<feature type="compositionally biased region" description="Low complexity" evidence="1">
    <location>
        <begin position="235"/>
        <end position="250"/>
    </location>
</feature>
<protein>
    <submittedName>
        <fullName evidence="4">Aste57867_645 protein</fullName>
    </submittedName>
</protein>
<feature type="compositionally biased region" description="Polar residues" evidence="1">
    <location>
        <begin position="281"/>
        <end position="295"/>
    </location>
</feature>
<organism evidence="4 5">
    <name type="scientific">Aphanomyces stellatus</name>
    <dbReference type="NCBI Taxonomy" id="120398"/>
    <lineage>
        <taxon>Eukaryota</taxon>
        <taxon>Sar</taxon>
        <taxon>Stramenopiles</taxon>
        <taxon>Oomycota</taxon>
        <taxon>Saprolegniomycetes</taxon>
        <taxon>Saprolegniales</taxon>
        <taxon>Verrucalvaceae</taxon>
        <taxon>Aphanomyces</taxon>
    </lineage>
</organism>
<dbReference type="PROSITE" id="PS50003">
    <property type="entry name" value="PH_DOMAIN"/>
    <property type="match status" value="2"/>
</dbReference>
<dbReference type="InterPro" id="IPR011993">
    <property type="entry name" value="PH-like_dom_sf"/>
</dbReference>
<dbReference type="SMART" id="SM00233">
    <property type="entry name" value="PH"/>
    <property type="match status" value="3"/>
</dbReference>
<dbReference type="SUPFAM" id="SSF50729">
    <property type="entry name" value="PH domain-like"/>
    <property type="match status" value="3"/>
</dbReference>
<dbReference type="EMBL" id="VJMH01000037">
    <property type="protein sequence ID" value="KAF0719994.1"/>
    <property type="molecule type" value="Genomic_DNA"/>
</dbReference>
<feature type="region of interest" description="Disordered" evidence="1">
    <location>
        <begin position="228"/>
        <end position="316"/>
    </location>
</feature>
<feature type="domain" description="PH" evidence="2">
    <location>
        <begin position="315"/>
        <end position="413"/>
    </location>
</feature>
<accession>A0A485K3H6</accession>
<evidence type="ECO:0000313" key="3">
    <source>
        <dbReference type="EMBL" id="KAF0719994.1"/>
    </source>
</evidence>
<evidence type="ECO:0000259" key="2">
    <source>
        <dbReference type="PROSITE" id="PS50003"/>
    </source>
</evidence>
<dbReference type="PANTHER" id="PTHR14336">
    <property type="entry name" value="TANDEM PH DOMAIN CONTAINING PROTEIN"/>
    <property type="match status" value="1"/>
</dbReference>
<feature type="region of interest" description="Disordered" evidence="1">
    <location>
        <begin position="476"/>
        <end position="577"/>
    </location>
</feature>
<evidence type="ECO:0000256" key="1">
    <source>
        <dbReference type="SAM" id="MobiDB-lite"/>
    </source>
</evidence>